<reference evidence="2 3" key="1">
    <citation type="submission" date="2021-03" db="EMBL/GenBank/DDBJ databases">
        <title>novel species isolated from a fishpond in China.</title>
        <authorList>
            <person name="Lu H."/>
            <person name="Cai Z."/>
        </authorList>
    </citation>
    <scope>NUCLEOTIDE SEQUENCE [LARGE SCALE GENOMIC DNA]</scope>
    <source>
        <strain evidence="2 3">YJ13C</strain>
    </source>
</reference>
<evidence type="ECO:0000259" key="1">
    <source>
        <dbReference type="Pfam" id="PF13628"/>
    </source>
</evidence>
<proteinExistence type="predicted"/>
<protein>
    <submittedName>
        <fullName evidence="2">DUF4142 domain-containing protein</fullName>
    </submittedName>
</protein>
<accession>A0ABS3CIZ1</accession>
<evidence type="ECO:0000313" key="2">
    <source>
        <dbReference type="EMBL" id="MBN7817069.1"/>
    </source>
</evidence>
<dbReference type="InterPro" id="IPR012347">
    <property type="entry name" value="Ferritin-like"/>
</dbReference>
<dbReference type="PANTHER" id="PTHR38593">
    <property type="entry name" value="BLR2558 PROTEIN"/>
    <property type="match status" value="1"/>
</dbReference>
<dbReference type="Gene3D" id="1.20.1260.10">
    <property type="match status" value="1"/>
</dbReference>
<keyword evidence="3" id="KW-1185">Reference proteome</keyword>
<gene>
    <name evidence="2" type="ORF">J0A69_16625</name>
</gene>
<sequence>MKTNFQKPTNNNSFGRKLRTSGAVLMAALTIGGLSSCDNEDDEPILDTVSQQDRNFAITASQHTNAQIKFGELAMTNGEDDSVMDYAQLIVNANMESRSEFEAIADGKDVEVSEEISAEMQAKYDELAALQGEEFDKEFINFQIDLLNDSMSMFENQIDNGTNFTINGYAEKSLGIVKDHKAEALLVKAELGIEGL</sequence>
<dbReference type="Pfam" id="PF13628">
    <property type="entry name" value="DUF4142"/>
    <property type="match status" value="1"/>
</dbReference>
<name>A0ABS3CIZ1_9BACT</name>
<comment type="caution">
    <text evidence="2">The sequence shown here is derived from an EMBL/GenBank/DDBJ whole genome shotgun (WGS) entry which is preliminary data.</text>
</comment>
<dbReference type="EMBL" id="JAFKCU010000004">
    <property type="protein sequence ID" value="MBN7817069.1"/>
    <property type="molecule type" value="Genomic_DNA"/>
</dbReference>
<dbReference type="RefSeq" id="WP_206587746.1">
    <property type="nucleotide sequence ID" value="NZ_JAFKCU010000004.1"/>
</dbReference>
<organism evidence="2 3">
    <name type="scientific">Algoriphagus pacificus</name>
    <dbReference type="NCBI Taxonomy" id="2811234"/>
    <lineage>
        <taxon>Bacteria</taxon>
        <taxon>Pseudomonadati</taxon>
        <taxon>Bacteroidota</taxon>
        <taxon>Cytophagia</taxon>
        <taxon>Cytophagales</taxon>
        <taxon>Cyclobacteriaceae</taxon>
        <taxon>Algoriphagus</taxon>
    </lineage>
</organism>
<dbReference type="PANTHER" id="PTHR38593:SF1">
    <property type="entry name" value="BLR2558 PROTEIN"/>
    <property type="match status" value="1"/>
</dbReference>
<dbReference type="InterPro" id="IPR025419">
    <property type="entry name" value="DUF4142"/>
</dbReference>
<evidence type="ECO:0000313" key="3">
    <source>
        <dbReference type="Proteomes" id="UP000664480"/>
    </source>
</evidence>
<feature type="domain" description="DUF4142" evidence="1">
    <location>
        <begin position="51"/>
        <end position="184"/>
    </location>
</feature>
<dbReference type="Proteomes" id="UP000664480">
    <property type="component" value="Unassembled WGS sequence"/>
</dbReference>